<accession>A0ABD6PUQ8</accession>
<reference evidence="2" key="1">
    <citation type="submission" date="2016-08" db="EMBL/GenBank/DDBJ databases">
        <title>Population biology and virulence potential of Burkholderia ubonensis.</title>
        <authorList>
            <person name="Price E.P."/>
            <person name="Currie B.J."/>
            <person name="Wagner D.M."/>
        </authorList>
    </citation>
    <scope>NUCLEOTIDE SEQUENCE [LARGE SCALE GENOMIC DNA]</scope>
    <source>
        <strain evidence="2">MSMB0103</strain>
    </source>
</reference>
<dbReference type="EMBL" id="MEAU01000073">
    <property type="protein sequence ID" value="OJA38061.1"/>
    <property type="molecule type" value="Genomic_DNA"/>
</dbReference>
<protein>
    <submittedName>
        <fullName evidence="1">Uncharacterized protein</fullName>
    </submittedName>
</protein>
<evidence type="ECO:0000313" key="1">
    <source>
        <dbReference type="EMBL" id="OJA38061.1"/>
    </source>
</evidence>
<proteinExistence type="predicted"/>
<sequence>MVLGFRQQNFIHSTASALCIAPGKIQPILTPRIISEQIGQMLGTMREVLARFEFGISDKCLELGGTGAKFKRAI</sequence>
<organism evidence="1 2">
    <name type="scientific">Burkholderia ubonensis</name>
    <dbReference type="NCBI Taxonomy" id="101571"/>
    <lineage>
        <taxon>Bacteria</taxon>
        <taxon>Pseudomonadati</taxon>
        <taxon>Pseudomonadota</taxon>
        <taxon>Betaproteobacteria</taxon>
        <taxon>Burkholderiales</taxon>
        <taxon>Burkholderiaceae</taxon>
        <taxon>Burkholderia</taxon>
        <taxon>Burkholderia cepacia complex</taxon>
    </lineage>
</organism>
<evidence type="ECO:0000313" key="2">
    <source>
        <dbReference type="Proteomes" id="UP000183667"/>
    </source>
</evidence>
<dbReference type="AlphaFoldDB" id="A0ABD6PUQ8"/>
<dbReference type="Proteomes" id="UP000183667">
    <property type="component" value="Unassembled WGS sequence"/>
</dbReference>
<gene>
    <name evidence="1" type="ORF">BGV66_31050</name>
</gene>
<comment type="caution">
    <text evidence="1">The sequence shown here is derived from an EMBL/GenBank/DDBJ whole genome shotgun (WGS) entry which is preliminary data.</text>
</comment>
<name>A0ABD6PUQ8_9BURK</name>